<evidence type="ECO:0000313" key="3">
    <source>
        <dbReference type="EMBL" id="AOV95945.1"/>
    </source>
</evidence>
<evidence type="ECO:0008006" key="5">
    <source>
        <dbReference type="Google" id="ProtNLM"/>
    </source>
</evidence>
<sequence>MFTTTTYDTAAGSTVAAGGNLRLSATGAGEGADLTVRGSTLSAGGNARLKADGDINLLAAQNTVATHRSSSRSSAGVGGAISVGQGGVAMGVSANASRGKGKGDGKEVTWSNTQVSAGERLALVSGDDTHLRGALASGRQVVADVGGNLNIESQQDTSAFKSKDSHVGGSVAVGAGFSASANVGKQKIDSDYASVTGQSRIEAGDGGFQIKVKGNTDLKGAALASSGQAVKEGLNRLTSGTLTVSDIENRAEYKAGSVGIGGGYSVGNGASGGVGTNQQGQAATGDQVPGTTLPTYGNFSASPPIAMAASGNSRSTTRSGVSGGVIEIRDPTAQQALTGKRVDETVASLNRDVFTGRAGANALKPIFNEQEIKAGFEIVGALQRETGTFLNNRAREATAARLALEQELARPEGERDPARLAALQQQVTDSAVWAPGGTGRQVLTALAAAAGGNVIGSTSQFAQNMLINYVQQQGASYIGKLVKEGSLIEGSPLHATLHAIVACAGSAASKQDCGSGALGAAASSLLTNLFNDTPDDATPEQKEAKRNLLTSLVSGIALAGGQEVATAVNSALSAVENNFLGATSSDKLDKAVEKIMNGDKSLATANELIKLENADKRSDALVSKFIKDPAQLTRSERAELAGYLRIYASEMEKEYGPAVSQELVNGLLSGQDYMKRNPDSEAMAKAQSIMNTWGYHKSNASIGDAPLMFGSSVLGTTIKEGMALNAAIGVVVNTGVQFGGDDHFSYVDAIMAGVTAAATTGKSWQASAAINMGGAAISSAIKGEDPTNSTIAAGVGSIFGSSIGKVATEQLKPAIKENSAEIIGTVTGSTVGEVTGNTVKNKLDKGVKKNGKN</sequence>
<proteinExistence type="predicted"/>
<evidence type="ECO:0000313" key="4">
    <source>
        <dbReference type="Proteomes" id="UP000175893"/>
    </source>
</evidence>
<organism evidence="3 4">
    <name type="scientific">Edwardsiella hoshinae</name>
    <dbReference type="NCBI Taxonomy" id="93378"/>
    <lineage>
        <taxon>Bacteria</taxon>
        <taxon>Pseudomonadati</taxon>
        <taxon>Pseudomonadota</taxon>
        <taxon>Gammaproteobacteria</taxon>
        <taxon>Enterobacterales</taxon>
        <taxon>Hafniaceae</taxon>
        <taxon>Edwardsiella</taxon>
    </lineage>
</organism>
<protein>
    <recommendedName>
        <fullName evidence="5">Toxin CdiA</fullName>
    </recommendedName>
</protein>
<keyword evidence="1" id="KW-0800">Toxin</keyword>
<name>A0ABN4SUR1_9GAMM</name>
<feature type="compositionally biased region" description="Polar residues" evidence="2">
    <location>
        <begin position="276"/>
        <end position="295"/>
    </location>
</feature>
<dbReference type="InterPro" id="IPR025157">
    <property type="entry name" value="Hemagglutinin_rpt"/>
</dbReference>
<reference evidence="3 4" key="1">
    <citation type="submission" date="2016-06" db="EMBL/GenBank/DDBJ databases">
        <title>Complete genome sequence of Edwardsiella hoshinae ATCC 35051.</title>
        <authorList>
            <person name="Reichley S.R."/>
            <person name="Waldbieser G.C."/>
            <person name="Lawrence M.L."/>
            <person name="Griffin M.J."/>
        </authorList>
    </citation>
    <scope>NUCLEOTIDE SEQUENCE [LARGE SCALE GENOMIC DNA]</scope>
    <source>
        <strain evidence="3 4">ATCC 35051</strain>
    </source>
</reference>
<feature type="region of interest" description="Disordered" evidence="2">
    <location>
        <begin position="271"/>
        <end position="295"/>
    </location>
</feature>
<evidence type="ECO:0000256" key="1">
    <source>
        <dbReference type="ARBA" id="ARBA00022656"/>
    </source>
</evidence>
<dbReference type="RefSeq" id="WP_070244516.1">
    <property type="nucleotide sequence ID" value="NZ_CP016043.1"/>
</dbReference>
<keyword evidence="4" id="KW-1185">Reference proteome</keyword>
<dbReference type="Proteomes" id="UP000175893">
    <property type="component" value="Chromosome"/>
</dbReference>
<gene>
    <name evidence="3" type="ORF">A9798_02565</name>
</gene>
<dbReference type="EMBL" id="CP016043">
    <property type="protein sequence ID" value="AOV95945.1"/>
    <property type="molecule type" value="Genomic_DNA"/>
</dbReference>
<evidence type="ECO:0000256" key="2">
    <source>
        <dbReference type="SAM" id="MobiDB-lite"/>
    </source>
</evidence>
<accession>A0ABN4SUR1</accession>
<dbReference type="Pfam" id="PF13332">
    <property type="entry name" value="Fil_haemagg_2"/>
    <property type="match status" value="1"/>
</dbReference>